<keyword evidence="1" id="KW-0472">Membrane</keyword>
<dbReference type="Proteomes" id="UP000774750">
    <property type="component" value="Unassembled WGS sequence"/>
</dbReference>
<name>A0A938X5V3_9FIRM</name>
<keyword evidence="3" id="KW-1185">Reference proteome</keyword>
<dbReference type="RefSeq" id="WP_204445182.1">
    <property type="nucleotide sequence ID" value="NZ_JACJKY010000005.1"/>
</dbReference>
<feature type="transmembrane region" description="Helical" evidence="1">
    <location>
        <begin position="108"/>
        <end position="128"/>
    </location>
</feature>
<protein>
    <submittedName>
        <fullName evidence="2">Uncharacterized protein</fullName>
    </submittedName>
</protein>
<gene>
    <name evidence="2" type="ORF">H6A12_04370</name>
</gene>
<reference evidence="2" key="2">
    <citation type="journal article" date="2021" name="Sci. Rep.">
        <title>The distribution of antibiotic resistance genes in chicken gut microbiota commensals.</title>
        <authorList>
            <person name="Juricova H."/>
            <person name="Matiasovicova J."/>
            <person name="Kubasova T."/>
            <person name="Cejkova D."/>
            <person name="Rychlik I."/>
        </authorList>
    </citation>
    <scope>NUCLEOTIDE SEQUENCE</scope>
    <source>
        <strain evidence="2">An559</strain>
    </source>
</reference>
<accession>A0A938X5V3</accession>
<organism evidence="2 3">
    <name type="scientific">Merdimmobilis hominis</name>
    <dbReference type="NCBI Taxonomy" id="2897707"/>
    <lineage>
        <taxon>Bacteria</taxon>
        <taxon>Bacillati</taxon>
        <taxon>Bacillota</taxon>
        <taxon>Clostridia</taxon>
        <taxon>Eubacteriales</taxon>
        <taxon>Oscillospiraceae</taxon>
        <taxon>Merdimmobilis</taxon>
    </lineage>
</organism>
<dbReference type="EMBL" id="JACJKY010000005">
    <property type="protein sequence ID" value="MBM6920390.1"/>
    <property type="molecule type" value="Genomic_DNA"/>
</dbReference>
<comment type="caution">
    <text evidence="2">The sequence shown here is derived from an EMBL/GenBank/DDBJ whole genome shotgun (WGS) entry which is preliminary data.</text>
</comment>
<keyword evidence="1" id="KW-1133">Transmembrane helix</keyword>
<keyword evidence="1" id="KW-0812">Transmembrane</keyword>
<proteinExistence type="predicted"/>
<sequence length="132" mass="14123">MESKNGAWAAQDFISVWADNVTIDNIDILSKEEQNKAIEVMGKNFTLKNSEIKKVNEWGSGSIIFNAQNDEKDIGKATITATCGDVSAVCEITVTAPTEMPDTNDSNMTVAGICAALVLAAAACAFAYRKRA</sequence>
<reference evidence="2" key="1">
    <citation type="submission" date="2020-08" db="EMBL/GenBank/DDBJ databases">
        <authorList>
            <person name="Cejkova D."/>
            <person name="Kubasova T."/>
            <person name="Jahodarova E."/>
            <person name="Rychlik I."/>
        </authorList>
    </citation>
    <scope>NUCLEOTIDE SEQUENCE</scope>
    <source>
        <strain evidence="2">An559</strain>
    </source>
</reference>
<evidence type="ECO:0000313" key="3">
    <source>
        <dbReference type="Proteomes" id="UP000774750"/>
    </source>
</evidence>
<dbReference type="AlphaFoldDB" id="A0A938X5V3"/>
<evidence type="ECO:0000256" key="1">
    <source>
        <dbReference type="SAM" id="Phobius"/>
    </source>
</evidence>
<evidence type="ECO:0000313" key="2">
    <source>
        <dbReference type="EMBL" id="MBM6920390.1"/>
    </source>
</evidence>